<accession>A0A4Y7J6D3</accession>
<sequence length="221" mass="25266">MLKLIDMQQLDLLNWIQIQVPNEKKHIPWLRGQLEGTPMTDFHMLAIGTTFRTVSGVTMNACTSFRESSRDTNLVDDDTTYYDILKKILELDYGFARSSKEEDEPFIHASQVSQVFYCSDLTRKHWNLVLESPIRSDPHINAFEDPYVFTATSSDAPLISETVGDDDYWSVIAQGDDEYSDVDDQLLCMFVLCSSFVVMRVSEAFIIHVNYMPPLLDEADG</sequence>
<dbReference type="Gramene" id="RZC56006">
    <property type="protein sequence ID" value="RZC56006"/>
    <property type="gene ID" value="C5167_014861"/>
</dbReference>
<evidence type="ECO:0008006" key="3">
    <source>
        <dbReference type="Google" id="ProtNLM"/>
    </source>
</evidence>
<reference evidence="1 2" key="1">
    <citation type="journal article" date="2018" name="Science">
        <title>The opium poppy genome and morphinan production.</title>
        <authorList>
            <person name="Guo L."/>
            <person name="Winzer T."/>
            <person name="Yang X."/>
            <person name="Li Y."/>
            <person name="Ning Z."/>
            <person name="He Z."/>
            <person name="Teodor R."/>
            <person name="Lu Y."/>
            <person name="Bowser T.A."/>
            <person name="Graham I.A."/>
            <person name="Ye K."/>
        </authorList>
    </citation>
    <scope>NUCLEOTIDE SEQUENCE [LARGE SCALE GENOMIC DNA]</scope>
    <source>
        <strain evidence="2">cv. HN1</strain>
        <tissue evidence="1">Leaves</tissue>
    </source>
</reference>
<name>A0A4Y7J6D3_PAPSO</name>
<dbReference type="AlphaFoldDB" id="A0A4Y7J6D3"/>
<proteinExistence type="predicted"/>
<organism evidence="1 2">
    <name type="scientific">Papaver somniferum</name>
    <name type="common">Opium poppy</name>
    <dbReference type="NCBI Taxonomy" id="3469"/>
    <lineage>
        <taxon>Eukaryota</taxon>
        <taxon>Viridiplantae</taxon>
        <taxon>Streptophyta</taxon>
        <taxon>Embryophyta</taxon>
        <taxon>Tracheophyta</taxon>
        <taxon>Spermatophyta</taxon>
        <taxon>Magnoliopsida</taxon>
        <taxon>Ranunculales</taxon>
        <taxon>Papaveraceae</taxon>
        <taxon>Papaveroideae</taxon>
        <taxon>Papaver</taxon>
    </lineage>
</organism>
<keyword evidence="2" id="KW-1185">Reference proteome</keyword>
<protein>
    <recommendedName>
        <fullName evidence="3">DUF4216 domain-containing protein</fullName>
    </recommendedName>
</protein>
<dbReference type="EMBL" id="CM010717">
    <property type="protein sequence ID" value="RZC56006.1"/>
    <property type="molecule type" value="Genomic_DNA"/>
</dbReference>
<evidence type="ECO:0000313" key="2">
    <source>
        <dbReference type="Proteomes" id="UP000316621"/>
    </source>
</evidence>
<gene>
    <name evidence="1" type="ORF">C5167_014861</name>
</gene>
<evidence type="ECO:0000313" key="1">
    <source>
        <dbReference type="EMBL" id="RZC56006.1"/>
    </source>
</evidence>
<dbReference type="Proteomes" id="UP000316621">
    <property type="component" value="Chromosome 3"/>
</dbReference>